<protein>
    <submittedName>
        <fullName evidence="2">Uncharacterized protein</fullName>
    </submittedName>
</protein>
<comment type="caution">
    <text evidence="2">The sequence shown here is derived from an EMBL/GenBank/DDBJ whole genome shotgun (WGS) entry which is preliminary data.</text>
</comment>
<sequence>MKNFAKIISMLILTLPFFAHASDGAEALQMSHERTRAFLLNNRRKLRSTKGKCAKRLNKKKRSY</sequence>
<name>A0A0A1YW13_PSEFL</name>
<proteinExistence type="predicted"/>
<evidence type="ECO:0000256" key="1">
    <source>
        <dbReference type="SAM" id="SignalP"/>
    </source>
</evidence>
<evidence type="ECO:0000313" key="3">
    <source>
        <dbReference type="Proteomes" id="UP000030060"/>
    </source>
</evidence>
<keyword evidence="1" id="KW-0732">Signal</keyword>
<feature type="signal peptide" evidence="1">
    <location>
        <begin position="1"/>
        <end position="21"/>
    </location>
</feature>
<gene>
    <name evidence="2" type="ORF">K814_0125890</name>
</gene>
<dbReference type="AlphaFoldDB" id="A0A0A1YW13"/>
<dbReference type="EMBL" id="ASGY01000198">
    <property type="protein sequence ID" value="KGE65076.1"/>
    <property type="molecule type" value="Genomic_DNA"/>
</dbReference>
<organism evidence="2 3">
    <name type="scientific">Pseudomonas fluorescens LMG 5329</name>
    <dbReference type="NCBI Taxonomy" id="1324332"/>
    <lineage>
        <taxon>Bacteria</taxon>
        <taxon>Pseudomonadati</taxon>
        <taxon>Pseudomonadota</taxon>
        <taxon>Gammaproteobacteria</taxon>
        <taxon>Pseudomonadales</taxon>
        <taxon>Pseudomonadaceae</taxon>
        <taxon>Pseudomonas</taxon>
    </lineage>
</organism>
<reference evidence="2 3" key="1">
    <citation type="journal article" date="2013" name="Genome Announc.">
        <title>Draft Genome Sequence of Pseudomonas fluorescens LMG 5329, a White Line-Inducing Principle-Producing Bioindicator for the Mushroom Pathogen Pseudomonas tolaasii.</title>
        <authorList>
            <person name="Ghequire M.G."/>
            <person name="Rokni-Zadeh H."/>
            <person name="Zarrineh P."/>
            <person name="De Mot R."/>
        </authorList>
    </citation>
    <scope>NUCLEOTIDE SEQUENCE [LARGE SCALE GENOMIC DNA]</scope>
    <source>
        <strain evidence="2 3">LMG 5329</strain>
    </source>
</reference>
<dbReference type="Proteomes" id="UP000030060">
    <property type="component" value="Unassembled WGS sequence"/>
</dbReference>
<accession>A0A0A1YW13</accession>
<evidence type="ECO:0000313" key="2">
    <source>
        <dbReference type="EMBL" id="KGE65076.1"/>
    </source>
</evidence>
<feature type="chain" id="PRO_5001985319" evidence="1">
    <location>
        <begin position="22"/>
        <end position="64"/>
    </location>
</feature>